<dbReference type="NCBIfam" id="TIGR04178">
    <property type="entry name" value="exo_archaeo"/>
    <property type="match status" value="1"/>
</dbReference>
<reference evidence="10" key="1">
    <citation type="journal article" date="2019" name="Int. J. Syst. Evol. Microbiol.">
        <title>The Global Catalogue of Microorganisms (GCM) 10K type strain sequencing project: providing services to taxonomists for standard genome sequencing and annotation.</title>
        <authorList>
            <consortium name="The Broad Institute Genomics Platform"/>
            <consortium name="The Broad Institute Genome Sequencing Center for Infectious Disease"/>
            <person name="Wu L."/>
            <person name="Ma J."/>
        </authorList>
    </citation>
    <scope>NUCLEOTIDE SEQUENCE [LARGE SCALE GENOMIC DNA]</scope>
    <source>
        <strain evidence="10">JCM 32105</strain>
    </source>
</reference>
<evidence type="ECO:0000256" key="2">
    <source>
        <dbReference type="ARBA" id="ARBA00022475"/>
    </source>
</evidence>
<organism evidence="9 10">
    <name type="scientific">Nemorincola caseinilytica</name>
    <dbReference type="NCBI Taxonomy" id="2054315"/>
    <lineage>
        <taxon>Bacteria</taxon>
        <taxon>Pseudomonadati</taxon>
        <taxon>Bacteroidota</taxon>
        <taxon>Chitinophagia</taxon>
        <taxon>Chitinophagales</taxon>
        <taxon>Chitinophagaceae</taxon>
        <taxon>Nemorincola</taxon>
    </lineage>
</organism>
<protein>
    <recommendedName>
        <fullName evidence="11">Exosortase/archaeosortase family protein</fullName>
    </recommendedName>
</protein>
<evidence type="ECO:0000256" key="6">
    <source>
        <dbReference type="ARBA" id="ARBA00022989"/>
    </source>
</evidence>
<evidence type="ECO:0000256" key="8">
    <source>
        <dbReference type="SAM" id="Phobius"/>
    </source>
</evidence>
<name>A0ABP8NNZ9_9BACT</name>
<evidence type="ECO:0000256" key="3">
    <source>
        <dbReference type="ARBA" id="ARBA00022670"/>
    </source>
</evidence>
<evidence type="ECO:0000256" key="4">
    <source>
        <dbReference type="ARBA" id="ARBA00022692"/>
    </source>
</evidence>
<feature type="transmembrane region" description="Helical" evidence="8">
    <location>
        <begin position="123"/>
        <end position="146"/>
    </location>
</feature>
<keyword evidence="7 8" id="KW-0472">Membrane</keyword>
<comment type="caution">
    <text evidence="9">The sequence shown here is derived from an EMBL/GenBank/DDBJ whole genome shotgun (WGS) entry which is preliminary data.</text>
</comment>
<evidence type="ECO:0000313" key="10">
    <source>
        <dbReference type="Proteomes" id="UP001500067"/>
    </source>
</evidence>
<evidence type="ECO:0000256" key="1">
    <source>
        <dbReference type="ARBA" id="ARBA00004651"/>
    </source>
</evidence>
<feature type="transmembrane region" description="Helical" evidence="8">
    <location>
        <begin position="91"/>
        <end position="111"/>
    </location>
</feature>
<proteinExistence type="predicted"/>
<keyword evidence="6 8" id="KW-1133">Transmembrane helix</keyword>
<dbReference type="Proteomes" id="UP001500067">
    <property type="component" value="Unassembled WGS sequence"/>
</dbReference>
<keyword evidence="5" id="KW-0378">Hydrolase</keyword>
<accession>A0ABP8NNZ9</accession>
<gene>
    <name evidence="9" type="ORF">GCM10023093_26200</name>
</gene>
<dbReference type="EMBL" id="BAABFA010000019">
    <property type="protein sequence ID" value="GAA4468497.1"/>
    <property type="molecule type" value="Genomic_DNA"/>
</dbReference>
<evidence type="ECO:0000256" key="5">
    <source>
        <dbReference type="ARBA" id="ARBA00022801"/>
    </source>
</evidence>
<dbReference type="RefSeq" id="WP_345083948.1">
    <property type="nucleotide sequence ID" value="NZ_BAABFA010000019.1"/>
</dbReference>
<dbReference type="InterPro" id="IPR026392">
    <property type="entry name" value="Exo/Archaeosortase_dom"/>
</dbReference>
<keyword evidence="4 8" id="KW-0812">Transmembrane</keyword>
<keyword evidence="10" id="KW-1185">Reference proteome</keyword>
<keyword evidence="3" id="KW-0645">Protease</keyword>
<evidence type="ECO:0000256" key="7">
    <source>
        <dbReference type="ARBA" id="ARBA00023136"/>
    </source>
</evidence>
<evidence type="ECO:0008006" key="11">
    <source>
        <dbReference type="Google" id="ProtNLM"/>
    </source>
</evidence>
<sequence length="206" mass="23314">MRIATPLVTLHKNNIVRLLSISALLQLVTYTIIGLSSKGGYYSETVDTYLNYPYHLRKGLIIIAHRALLYMDHRAMLVNNEFIYNMRHGGIHVAYECLGFGLMSLWTGFVLSYRPITTRCRVVLICIGLLVINITNILRMIIVFIAPFKLGMGIDNHGVYNVVLHTIILLMGLMVVKKTQKMSSMPGGGMCLAHNDVNDRYKKNKQ</sequence>
<keyword evidence="2" id="KW-1003">Cell membrane</keyword>
<feature type="transmembrane region" description="Helical" evidence="8">
    <location>
        <begin position="158"/>
        <end position="176"/>
    </location>
</feature>
<comment type="subcellular location">
    <subcellularLocation>
        <location evidence="1">Cell membrane</location>
        <topology evidence="1">Multi-pass membrane protein</topology>
    </subcellularLocation>
</comment>
<feature type="transmembrane region" description="Helical" evidence="8">
    <location>
        <begin position="15"/>
        <end position="33"/>
    </location>
</feature>
<evidence type="ECO:0000313" key="9">
    <source>
        <dbReference type="EMBL" id="GAA4468497.1"/>
    </source>
</evidence>